<evidence type="ECO:0000256" key="3">
    <source>
        <dbReference type="ARBA" id="ARBA00022989"/>
    </source>
</evidence>
<feature type="transmembrane region" description="Helical" evidence="6">
    <location>
        <begin position="231"/>
        <end position="250"/>
    </location>
</feature>
<evidence type="ECO:0000313" key="9">
    <source>
        <dbReference type="Proteomes" id="UP000789901"/>
    </source>
</evidence>
<evidence type="ECO:0000256" key="5">
    <source>
        <dbReference type="SAM" id="MobiDB-lite"/>
    </source>
</evidence>
<gene>
    <name evidence="8" type="ORF">GMARGA_LOCUS3471</name>
</gene>
<dbReference type="Proteomes" id="UP000789901">
    <property type="component" value="Unassembled WGS sequence"/>
</dbReference>
<feature type="region of interest" description="Disordered" evidence="5">
    <location>
        <begin position="1"/>
        <end position="34"/>
    </location>
</feature>
<dbReference type="PANTHER" id="PTHR28304">
    <property type="entry name" value="PEROXISOMAL MEMBRANE PROTEIN PEX29"/>
    <property type="match status" value="1"/>
</dbReference>
<accession>A0ABM8W558</accession>
<feature type="domain" description="TECPR1-like DysF" evidence="7">
    <location>
        <begin position="78"/>
        <end position="291"/>
    </location>
</feature>
<sequence length="309" mass="35007">MIDSDSNDENNSNESRGHKVTSKRRASSVDSLTPQTARPIVSHAKTLDTKIIQDLLVSSVLNVTESAKMPSDSTHPPLNIKLLSDNFRKFVQKCGFIFAIQDFAEDLFLWKNPSDTLLAMVIYVYICFLAVLIYNFPNDTQIKKKSRIQFKRFTRLNDYLPAENSVDYLKNMQNIQNLMGMISDGYDVAVDLLKHIDWSNERETLLIMQIVIVVLTVTSLTVWIVPWKYVFIAGGLGIFIVNTQFVKAVTKEMSPFILGKFNIFTKQFEDYLNSEDFKLSEKNGNDGETAESNLSQDEIDLGVGSSSKT</sequence>
<evidence type="ECO:0000256" key="4">
    <source>
        <dbReference type="ARBA" id="ARBA00023136"/>
    </source>
</evidence>
<evidence type="ECO:0000256" key="2">
    <source>
        <dbReference type="ARBA" id="ARBA00022692"/>
    </source>
</evidence>
<dbReference type="InterPro" id="IPR052816">
    <property type="entry name" value="Peroxisomal_Membrane_PEX28-32"/>
</dbReference>
<evidence type="ECO:0000256" key="6">
    <source>
        <dbReference type="SAM" id="Phobius"/>
    </source>
</evidence>
<evidence type="ECO:0000256" key="1">
    <source>
        <dbReference type="ARBA" id="ARBA00004141"/>
    </source>
</evidence>
<keyword evidence="2 6" id="KW-0812">Transmembrane</keyword>
<reference evidence="8 9" key="1">
    <citation type="submission" date="2021-06" db="EMBL/GenBank/DDBJ databases">
        <authorList>
            <person name="Kallberg Y."/>
            <person name="Tangrot J."/>
            <person name="Rosling A."/>
        </authorList>
    </citation>
    <scope>NUCLEOTIDE SEQUENCE [LARGE SCALE GENOMIC DNA]</scope>
    <source>
        <strain evidence="8 9">120-4 pot B 10/14</strain>
    </source>
</reference>
<name>A0ABM8W558_GIGMA</name>
<evidence type="ECO:0000313" key="8">
    <source>
        <dbReference type="EMBL" id="CAG8527716.1"/>
    </source>
</evidence>
<organism evidence="8 9">
    <name type="scientific">Gigaspora margarita</name>
    <dbReference type="NCBI Taxonomy" id="4874"/>
    <lineage>
        <taxon>Eukaryota</taxon>
        <taxon>Fungi</taxon>
        <taxon>Fungi incertae sedis</taxon>
        <taxon>Mucoromycota</taxon>
        <taxon>Glomeromycotina</taxon>
        <taxon>Glomeromycetes</taxon>
        <taxon>Diversisporales</taxon>
        <taxon>Gigasporaceae</taxon>
        <taxon>Gigaspora</taxon>
    </lineage>
</organism>
<comment type="caution">
    <text evidence="8">The sequence shown here is derived from an EMBL/GenBank/DDBJ whole genome shotgun (WGS) entry which is preliminary data.</text>
</comment>
<feature type="region of interest" description="Disordered" evidence="5">
    <location>
        <begin position="282"/>
        <end position="309"/>
    </location>
</feature>
<keyword evidence="9" id="KW-1185">Reference proteome</keyword>
<keyword evidence="3 6" id="KW-1133">Transmembrane helix</keyword>
<protein>
    <submittedName>
        <fullName evidence="8">33514_t:CDS:1</fullName>
    </submittedName>
</protein>
<feature type="transmembrane region" description="Helical" evidence="6">
    <location>
        <begin position="204"/>
        <end position="225"/>
    </location>
</feature>
<dbReference type="PANTHER" id="PTHR28304:SF2">
    <property type="entry name" value="PEROXISOMAL MEMBRANE PROTEIN PEX29"/>
    <property type="match status" value="1"/>
</dbReference>
<feature type="transmembrane region" description="Helical" evidence="6">
    <location>
        <begin position="117"/>
        <end position="137"/>
    </location>
</feature>
<evidence type="ECO:0000259" key="7">
    <source>
        <dbReference type="Pfam" id="PF06398"/>
    </source>
</evidence>
<comment type="subcellular location">
    <subcellularLocation>
        <location evidence="1">Membrane</location>
        <topology evidence="1">Multi-pass membrane protein</topology>
    </subcellularLocation>
</comment>
<proteinExistence type="predicted"/>
<keyword evidence="4 6" id="KW-0472">Membrane</keyword>
<dbReference type="InterPro" id="IPR010482">
    <property type="entry name" value="TECPR1-like_DysF"/>
</dbReference>
<dbReference type="Pfam" id="PF06398">
    <property type="entry name" value="Pex24p"/>
    <property type="match status" value="1"/>
</dbReference>
<dbReference type="EMBL" id="CAJVQB010001249">
    <property type="protein sequence ID" value="CAG8527716.1"/>
    <property type="molecule type" value="Genomic_DNA"/>
</dbReference>